<reference evidence="1 2" key="1">
    <citation type="submission" date="2024-02" db="EMBL/GenBank/DDBJ databases">
        <title>A Gaetbulibacter species isolated from tidal flats and genomic insights of their niches.</title>
        <authorList>
            <person name="Ye Y."/>
        </authorList>
    </citation>
    <scope>NUCLEOTIDE SEQUENCE [LARGE SCALE GENOMIC DNA]</scope>
    <source>
        <strain evidence="1 2">KYW382</strain>
    </source>
</reference>
<dbReference type="Pfam" id="PF07661">
    <property type="entry name" value="MORN_2"/>
    <property type="match status" value="3"/>
</dbReference>
<evidence type="ECO:0000313" key="2">
    <source>
        <dbReference type="Proteomes" id="UP001610100"/>
    </source>
</evidence>
<dbReference type="SUPFAM" id="SSF82185">
    <property type="entry name" value="Histone H3 K4-specific methyltransferase SET7/9 N-terminal domain"/>
    <property type="match status" value="1"/>
</dbReference>
<dbReference type="PANTHER" id="PTHR33706">
    <property type="entry name" value="MORN VARIANT REPEAT PROTEIN"/>
    <property type="match status" value="1"/>
</dbReference>
<dbReference type="InterPro" id="IPR011652">
    <property type="entry name" value="MORN_2"/>
</dbReference>
<proteinExistence type="predicted"/>
<dbReference type="RefSeq" id="WP_344742208.1">
    <property type="nucleotide sequence ID" value="NZ_BAABAY010000007.1"/>
</dbReference>
<comment type="caution">
    <text evidence="1">The sequence shown here is derived from an EMBL/GenBank/DDBJ whole genome shotgun (WGS) entry which is preliminary data.</text>
</comment>
<name>A0ABW7N1Q4_9FLAO</name>
<organism evidence="1 2">
    <name type="scientific">Gaetbulibacter aestuarii</name>
    <dbReference type="NCBI Taxonomy" id="1502358"/>
    <lineage>
        <taxon>Bacteria</taxon>
        <taxon>Pseudomonadati</taxon>
        <taxon>Bacteroidota</taxon>
        <taxon>Flavobacteriia</taxon>
        <taxon>Flavobacteriales</taxon>
        <taxon>Flavobacteriaceae</taxon>
        <taxon>Gaetbulibacter</taxon>
    </lineage>
</organism>
<keyword evidence="2" id="KW-1185">Reference proteome</keyword>
<evidence type="ECO:0000313" key="1">
    <source>
        <dbReference type="EMBL" id="MFH6773043.1"/>
    </source>
</evidence>
<dbReference type="Proteomes" id="UP001610100">
    <property type="component" value="Unassembled WGS sequence"/>
</dbReference>
<gene>
    <name evidence="1" type="ORF">V8G58_13950</name>
</gene>
<dbReference type="EMBL" id="JBAWKB010000006">
    <property type="protein sequence ID" value="MFH6773043.1"/>
    <property type="molecule type" value="Genomic_DNA"/>
</dbReference>
<protein>
    <submittedName>
        <fullName evidence="1">Toxin-antitoxin system YwqK family antitoxin</fullName>
    </submittedName>
</protein>
<accession>A0ABW7N1Q4</accession>
<sequence length="234" mass="27037">MKKSLNILWIILLFNFQMGLTQNINQFDANGKRHGVWKKNFENTKVTRYEGKFDHGKEVGEFKFYINVNNKPVLSATKVFHPDNNISDVTFYTSKGKVISEGQMDGKKYIGTWKFYQKNSNKLLILENYNDNGDLNGERNVYYENGQIAEKSNYLNGQLEGLYSWFSEKGVKIKELNYTNGELSGPANVYGAEGDLIIKGQYKNGQKVGIWTYYEDGKVTEEKNFSRRINPNKK</sequence>
<dbReference type="Gene3D" id="3.90.930.1">
    <property type="match status" value="2"/>
</dbReference>
<dbReference type="PANTHER" id="PTHR33706:SF1">
    <property type="entry name" value="TPR REPEAT PROTEIN"/>
    <property type="match status" value="1"/>
</dbReference>